<dbReference type="Proteomes" id="UP000092461">
    <property type="component" value="Unassembled WGS sequence"/>
</dbReference>
<dbReference type="VEuPathDB" id="VectorBase:LLONM1_002169"/>
<keyword evidence="3" id="KW-1185">Reference proteome</keyword>
<proteinExistence type="predicted"/>
<evidence type="ECO:0000256" key="1">
    <source>
        <dbReference type="SAM" id="MobiDB-lite"/>
    </source>
</evidence>
<dbReference type="PANTHER" id="PTHR33568:SF3">
    <property type="entry name" value="DNA-DIRECTED DNA POLYMERASE"/>
    <property type="match status" value="1"/>
</dbReference>
<evidence type="ECO:0000313" key="3">
    <source>
        <dbReference type="Proteomes" id="UP000092461"/>
    </source>
</evidence>
<dbReference type="PANTHER" id="PTHR33568">
    <property type="entry name" value="DNA POLYMERASE"/>
    <property type="match status" value="1"/>
</dbReference>
<dbReference type="EMBL" id="AJWK01004421">
    <property type="status" value="NOT_ANNOTATED_CDS"/>
    <property type="molecule type" value="Genomic_DNA"/>
</dbReference>
<dbReference type="AlphaFoldDB" id="A0A1B0GHC0"/>
<feature type="region of interest" description="Disordered" evidence="1">
    <location>
        <begin position="133"/>
        <end position="155"/>
    </location>
</feature>
<dbReference type="GO" id="GO:0071897">
    <property type="term" value="P:DNA biosynthetic process"/>
    <property type="evidence" value="ECO:0007669"/>
    <property type="project" value="UniProtKB-ARBA"/>
</dbReference>
<feature type="compositionally biased region" description="Acidic residues" evidence="1">
    <location>
        <begin position="133"/>
        <end position="143"/>
    </location>
</feature>
<dbReference type="EMBL" id="AJWK01004422">
    <property type="status" value="NOT_ANNOTATED_CDS"/>
    <property type="molecule type" value="Genomic_DNA"/>
</dbReference>
<accession>A0A1B0GHC0</accession>
<dbReference type="EnsemblMetazoa" id="LLOJ001199-RA">
    <property type="protein sequence ID" value="LLOJ001199-PA"/>
    <property type="gene ID" value="LLOJ001199"/>
</dbReference>
<protein>
    <submittedName>
        <fullName evidence="2">Uncharacterized protein</fullName>
    </submittedName>
</protein>
<organism evidence="2 3">
    <name type="scientific">Lutzomyia longipalpis</name>
    <name type="common">Sand fly</name>
    <dbReference type="NCBI Taxonomy" id="7200"/>
    <lineage>
        <taxon>Eukaryota</taxon>
        <taxon>Metazoa</taxon>
        <taxon>Ecdysozoa</taxon>
        <taxon>Arthropoda</taxon>
        <taxon>Hexapoda</taxon>
        <taxon>Insecta</taxon>
        <taxon>Pterygota</taxon>
        <taxon>Neoptera</taxon>
        <taxon>Endopterygota</taxon>
        <taxon>Diptera</taxon>
        <taxon>Nematocera</taxon>
        <taxon>Psychodoidea</taxon>
        <taxon>Psychodidae</taxon>
        <taxon>Lutzomyia</taxon>
        <taxon>Lutzomyia</taxon>
    </lineage>
</organism>
<dbReference type="SUPFAM" id="SSF56672">
    <property type="entry name" value="DNA/RNA polymerases"/>
    <property type="match status" value="1"/>
</dbReference>
<dbReference type="EMBL" id="AJWK01004420">
    <property type="status" value="NOT_ANNOTATED_CDS"/>
    <property type="molecule type" value="Genomic_DNA"/>
</dbReference>
<dbReference type="InterPro" id="IPR043502">
    <property type="entry name" value="DNA/RNA_pol_sf"/>
</dbReference>
<name>A0A1B0GHC0_LUTLO</name>
<dbReference type="VEuPathDB" id="VectorBase:LLOJ001199"/>
<sequence>MAQNQKVLILVRKTFRSQHFAKVIDRIESEVINGKSLTFTERKRLIKCITDHGECSGRSESVCRILSGKGKIPSTSRQHLDRSRSPHQRTSVIKYAEKESSVIDLCTSESDDDHEDVEDGGFDAVIDLCTSESDDDYGQEDSIEQQGGGIDTSEIEPVQYHKNITVVEKVKSHNTHFNYTQLEIEFQLKKPENSSEGKNWMEDAFDEVLKILRTESKDGDKIVMKLFLRDNPNHRPIFIGIRPLTALNVPIIFAHLEKVQQSTTVFNSTDVLGVRAYLLHAMSGRGGHRNPSRMTIEESKISLKWLVYLKLKENINLRCNNRLTFPLCRQCTEDLNVFNCTHSDDERALTGFWSLDEVRLAVEHGYKIQKCFELWAYETSQYNRETGERGLFADYVDNFLKIKQESSGWPKDAKSDADKERYIQEYLEKEGIQLEKDKIAVNK</sequence>
<reference evidence="2" key="1">
    <citation type="submission" date="2020-05" db="UniProtKB">
        <authorList>
            <consortium name="EnsemblMetazoa"/>
        </authorList>
    </citation>
    <scope>IDENTIFICATION</scope>
    <source>
        <strain evidence="2">Jacobina</strain>
    </source>
</reference>
<evidence type="ECO:0000313" key="2">
    <source>
        <dbReference type="EnsemblMetazoa" id="LLOJ001199-PA"/>
    </source>
</evidence>